<dbReference type="Pfam" id="PF00106">
    <property type="entry name" value="adh_short"/>
    <property type="match status" value="1"/>
</dbReference>
<dbReference type="InterPro" id="IPR002347">
    <property type="entry name" value="SDR_fam"/>
</dbReference>
<dbReference type="Gene3D" id="3.40.50.720">
    <property type="entry name" value="NAD(P)-binding Rossmann-like Domain"/>
    <property type="match status" value="1"/>
</dbReference>
<dbReference type="InterPro" id="IPR036291">
    <property type="entry name" value="NAD(P)-bd_dom_sf"/>
</dbReference>
<evidence type="ECO:0000313" key="1">
    <source>
        <dbReference type="EMBL" id="RAL07820.1"/>
    </source>
</evidence>
<dbReference type="STRING" id="1450537.A0A395HJ65"/>
<dbReference type="OrthoDB" id="5399006at2759"/>
<dbReference type="AlphaFoldDB" id="A0A395HJ65"/>
<dbReference type="GeneID" id="37198523"/>
<proteinExistence type="predicted"/>
<gene>
    <name evidence="1" type="ORF">BO97DRAFT_399295</name>
</gene>
<dbReference type="PRINTS" id="PR00081">
    <property type="entry name" value="GDHRDH"/>
</dbReference>
<dbReference type="EMBL" id="KZ824324">
    <property type="protein sequence ID" value="RAL07820.1"/>
    <property type="molecule type" value="Genomic_DNA"/>
</dbReference>
<dbReference type="SUPFAM" id="SSF51735">
    <property type="entry name" value="NAD(P)-binding Rossmann-fold domains"/>
    <property type="match status" value="1"/>
</dbReference>
<evidence type="ECO:0000313" key="2">
    <source>
        <dbReference type="Proteomes" id="UP000248961"/>
    </source>
</evidence>
<name>A0A395HJ65_ASPHC</name>
<reference evidence="1 2" key="1">
    <citation type="submission" date="2018-02" db="EMBL/GenBank/DDBJ databases">
        <title>The genomes of Aspergillus section Nigri reveals drivers in fungal speciation.</title>
        <authorList>
            <consortium name="DOE Joint Genome Institute"/>
            <person name="Vesth T.C."/>
            <person name="Nybo J."/>
            <person name="Theobald S."/>
            <person name="Brandl J."/>
            <person name="Frisvad J.C."/>
            <person name="Nielsen K.F."/>
            <person name="Lyhne E.K."/>
            <person name="Kogle M.E."/>
            <person name="Kuo A."/>
            <person name="Riley R."/>
            <person name="Clum A."/>
            <person name="Nolan M."/>
            <person name="Lipzen A."/>
            <person name="Salamov A."/>
            <person name="Henrissat B."/>
            <person name="Wiebenga A."/>
            <person name="De vries R.P."/>
            <person name="Grigoriev I.V."/>
            <person name="Mortensen U.H."/>
            <person name="Andersen M.R."/>
            <person name="Baker S.E."/>
        </authorList>
    </citation>
    <scope>NUCLEOTIDE SEQUENCE [LARGE SCALE GENOMIC DNA]</scope>
    <source>
        <strain evidence="1 2">CBS 101889</strain>
    </source>
</reference>
<organism evidence="1 2">
    <name type="scientific">Aspergillus homomorphus (strain CBS 101889)</name>
    <dbReference type="NCBI Taxonomy" id="1450537"/>
    <lineage>
        <taxon>Eukaryota</taxon>
        <taxon>Fungi</taxon>
        <taxon>Dikarya</taxon>
        <taxon>Ascomycota</taxon>
        <taxon>Pezizomycotina</taxon>
        <taxon>Eurotiomycetes</taxon>
        <taxon>Eurotiomycetidae</taxon>
        <taxon>Eurotiales</taxon>
        <taxon>Aspergillaceae</taxon>
        <taxon>Aspergillus</taxon>
        <taxon>Aspergillus subgen. Circumdati</taxon>
    </lineage>
</organism>
<dbReference type="VEuPathDB" id="FungiDB:BO97DRAFT_399295"/>
<dbReference type="Proteomes" id="UP000248961">
    <property type="component" value="Unassembled WGS sequence"/>
</dbReference>
<dbReference type="RefSeq" id="XP_025546974.1">
    <property type="nucleotide sequence ID" value="XM_025694234.1"/>
</dbReference>
<dbReference type="PANTHER" id="PTHR43431">
    <property type="entry name" value="OXIDOREDUCTASE, SHORT CHAIN DEHYDROGENASE/REDUCTASE FAMILY (AFU_ORTHOLOGUE AFUA_5G14000)"/>
    <property type="match status" value="1"/>
</dbReference>
<sequence>MASKLSKSIAIIAGAGPGTGASIARRFAKAYPVVLLARSPSSLDPLVQGINQAGGSAIGIPADVTNVGVMDSTMKQIESQFGANLTVAAAVFNVAGKFSRSPFLDSGSEFLSDLESTARGATNFSKAVLPFLLRATESSESSYPPTLVFTGATASLKGGSGLGSFAMSKFAIRALAQSLAREFGPKGVHVAHAIIDGIIATEQTKGYNEDKPDAKIDPDWIAEAYWFLHTQPRSSFTHEIDIRPYCETW</sequence>
<protein>
    <submittedName>
        <fullName evidence="1">NAD(P)-binding protein</fullName>
    </submittedName>
</protein>
<keyword evidence="2" id="KW-1185">Reference proteome</keyword>
<dbReference type="PANTHER" id="PTHR43431:SF7">
    <property type="entry name" value="OXIDOREDUCTASE, SHORT CHAIN DEHYDROGENASE_REDUCTASE FAMILY (AFU_ORTHOLOGUE AFUA_5G14000)"/>
    <property type="match status" value="1"/>
</dbReference>
<accession>A0A395HJ65</accession>